<name>A0A067K117_JATCU</name>
<sequence length="202" mass="23496">MWRSILASYGTHGSLELAEIAAENLFEMEPDNAGNYVLLSNAYSANKKWKKAAKVKMLLKENEMKKETGKSWIEIKDKVHVFIAGERKHPRMADIYLELDKFLEVMKKLGYKAEIDYDLHDVDENRKEELLRHHSEKLALIFGLISLPPALPIRIMKNLRICGDCHSFMNLASSITKRDIIVRDVNRFHHFKDGCCSCREFW</sequence>
<gene>
    <name evidence="3" type="ORF">JCGZ_19156</name>
</gene>
<comment type="similarity">
    <text evidence="1">Belongs to the PPR family. PCMP-H subfamily.</text>
</comment>
<dbReference type="InterPro" id="IPR046960">
    <property type="entry name" value="PPR_At4g14850-like_plant"/>
</dbReference>
<dbReference type="PANTHER" id="PTHR47926:SF542">
    <property type="entry name" value="PENTATRICOPEPTIDE REPEAT-CONTAINING PROTEIN"/>
    <property type="match status" value="1"/>
</dbReference>
<protein>
    <recommendedName>
        <fullName evidence="2">DYW domain-containing protein</fullName>
    </recommendedName>
</protein>
<dbReference type="InterPro" id="IPR046848">
    <property type="entry name" value="E_motif"/>
</dbReference>
<dbReference type="OrthoDB" id="1877836at2759"/>
<dbReference type="GO" id="GO:0003723">
    <property type="term" value="F:RNA binding"/>
    <property type="evidence" value="ECO:0007669"/>
    <property type="project" value="InterPro"/>
</dbReference>
<dbReference type="EMBL" id="KK914730">
    <property type="protein sequence ID" value="KDP29817.1"/>
    <property type="molecule type" value="Genomic_DNA"/>
</dbReference>
<keyword evidence="4" id="KW-1185">Reference proteome</keyword>
<evidence type="ECO:0000313" key="4">
    <source>
        <dbReference type="Proteomes" id="UP000027138"/>
    </source>
</evidence>
<dbReference type="GO" id="GO:0009451">
    <property type="term" value="P:RNA modification"/>
    <property type="evidence" value="ECO:0007669"/>
    <property type="project" value="InterPro"/>
</dbReference>
<proteinExistence type="inferred from homology"/>
<dbReference type="Proteomes" id="UP000027138">
    <property type="component" value="Unassembled WGS sequence"/>
</dbReference>
<organism evidence="3 4">
    <name type="scientific">Jatropha curcas</name>
    <name type="common">Barbados nut</name>
    <dbReference type="NCBI Taxonomy" id="180498"/>
    <lineage>
        <taxon>Eukaryota</taxon>
        <taxon>Viridiplantae</taxon>
        <taxon>Streptophyta</taxon>
        <taxon>Embryophyta</taxon>
        <taxon>Tracheophyta</taxon>
        <taxon>Spermatophyta</taxon>
        <taxon>Magnoliopsida</taxon>
        <taxon>eudicotyledons</taxon>
        <taxon>Gunneridae</taxon>
        <taxon>Pentapetalae</taxon>
        <taxon>rosids</taxon>
        <taxon>fabids</taxon>
        <taxon>Malpighiales</taxon>
        <taxon>Euphorbiaceae</taxon>
        <taxon>Crotonoideae</taxon>
        <taxon>Jatropheae</taxon>
        <taxon>Jatropha</taxon>
    </lineage>
</organism>
<evidence type="ECO:0000313" key="3">
    <source>
        <dbReference type="EMBL" id="KDP29817.1"/>
    </source>
</evidence>
<accession>A0A067K117</accession>
<dbReference type="Pfam" id="PF14432">
    <property type="entry name" value="DYW_deaminase"/>
    <property type="match status" value="1"/>
</dbReference>
<dbReference type="GO" id="GO:0008270">
    <property type="term" value="F:zinc ion binding"/>
    <property type="evidence" value="ECO:0007669"/>
    <property type="project" value="InterPro"/>
</dbReference>
<dbReference type="Pfam" id="PF20431">
    <property type="entry name" value="E_motif"/>
    <property type="match status" value="1"/>
</dbReference>
<reference evidence="3 4" key="1">
    <citation type="journal article" date="2014" name="PLoS ONE">
        <title>Global Analysis of Gene Expression Profiles in Physic Nut (Jatropha curcas L.) Seedlings Exposed to Salt Stress.</title>
        <authorList>
            <person name="Zhang L."/>
            <person name="Zhang C."/>
            <person name="Wu P."/>
            <person name="Chen Y."/>
            <person name="Li M."/>
            <person name="Jiang H."/>
            <person name="Wu G."/>
        </authorList>
    </citation>
    <scope>NUCLEOTIDE SEQUENCE [LARGE SCALE GENOMIC DNA]</scope>
    <source>
        <strain evidence="4">cv. GZQX0401</strain>
        <tissue evidence="3">Young leaves</tissue>
    </source>
</reference>
<dbReference type="InterPro" id="IPR032867">
    <property type="entry name" value="DYW_dom"/>
</dbReference>
<dbReference type="PANTHER" id="PTHR47926">
    <property type="entry name" value="PENTATRICOPEPTIDE REPEAT-CONTAINING PROTEIN"/>
    <property type="match status" value="1"/>
</dbReference>
<evidence type="ECO:0000256" key="1">
    <source>
        <dbReference type="ARBA" id="ARBA00006643"/>
    </source>
</evidence>
<feature type="domain" description="DYW" evidence="2">
    <location>
        <begin position="110"/>
        <end position="202"/>
    </location>
</feature>
<dbReference type="AlphaFoldDB" id="A0A067K117"/>
<evidence type="ECO:0000259" key="2">
    <source>
        <dbReference type="Pfam" id="PF14432"/>
    </source>
</evidence>